<feature type="domain" description="Knr4/Smi1-like" evidence="1">
    <location>
        <begin position="31"/>
        <end position="145"/>
    </location>
</feature>
<dbReference type="Proteomes" id="UP000014184">
    <property type="component" value="Unassembled WGS sequence"/>
</dbReference>
<dbReference type="InterPro" id="IPR018958">
    <property type="entry name" value="Knr4/Smi1-like_dom"/>
</dbReference>
<name>A0A9P2TAY8_THEFU</name>
<dbReference type="RefSeq" id="WP_011291450.1">
    <property type="nucleotide sequence ID" value="NZ_AOSG01000025.1"/>
</dbReference>
<dbReference type="InterPro" id="IPR037883">
    <property type="entry name" value="Knr4/Smi1-like_sf"/>
</dbReference>
<gene>
    <name evidence="2" type="ORF">TM51_05432</name>
</gene>
<evidence type="ECO:0000313" key="3">
    <source>
        <dbReference type="Proteomes" id="UP000014184"/>
    </source>
</evidence>
<organism evidence="2 3">
    <name type="scientific">Thermobifida fusca TM51</name>
    <dbReference type="NCBI Taxonomy" id="1169414"/>
    <lineage>
        <taxon>Bacteria</taxon>
        <taxon>Bacillati</taxon>
        <taxon>Actinomycetota</taxon>
        <taxon>Actinomycetes</taxon>
        <taxon>Streptosporangiales</taxon>
        <taxon>Nocardiopsidaceae</taxon>
        <taxon>Thermobifida</taxon>
    </lineage>
</organism>
<accession>A0A9P2TAY8</accession>
<comment type="caution">
    <text evidence="2">The sequence shown here is derived from an EMBL/GenBank/DDBJ whole genome shotgun (WGS) entry which is preliminary data.</text>
</comment>
<dbReference type="SUPFAM" id="SSF160631">
    <property type="entry name" value="SMI1/KNR4-like"/>
    <property type="match status" value="1"/>
</dbReference>
<dbReference type="Pfam" id="PF09346">
    <property type="entry name" value="SMI1_KNR4"/>
    <property type="match status" value="1"/>
</dbReference>
<proteinExistence type="predicted"/>
<evidence type="ECO:0000259" key="1">
    <source>
        <dbReference type="SMART" id="SM00860"/>
    </source>
</evidence>
<sequence length="156" mass="17567">MGRSDSAPFDPEWFTKELMERGIATPEQITGCTPEEVAEVLAEKKDVSVPQAYVDFLRCAGRSAGSLFQGSDIHYPDCLGINAYAEEFARDDDPGLTTEGRFFFYVHQGYAFYFFEHGKDGVWSYVEGDGEPRKYAATFVEFLSSQLDNATRTARR</sequence>
<dbReference type="EMBL" id="AOSG01000025">
    <property type="protein sequence ID" value="EOR71889.1"/>
    <property type="molecule type" value="Genomic_DNA"/>
</dbReference>
<evidence type="ECO:0000313" key="2">
    <source>
        <dbReference type="EMBL" id="EOR71889.1"/>
    </source>
</evidence>
<dbReference type="SMART" id="SM00860">
    <property type="entry name" value="SMI1_KNR4"/>
    <property type="match status" value="1"/>
</dbReference>
<reference evidence="2 3" key="1">
    <citation type="journal article" date="2013" name="Genome Announc.">
        <title>Draft Genome Sequence of the Lignocellulose Decomposer Thermobifida fusca Strain TM51.</title>
        <authorList>
            <person name="Toth A."/>
            <person name="Barna T."/>
            <person name="Nagy I."/>
            <person name="Horvath B."/>
            <person name="Nagy I."/>
            <person name="Tancsics A."/>
            <person name="Kriszt B."/>
            <person name="Baka E."/>
            <person name="Fekete C."/>
            <person name="Kukolya J."/>
        </authorList>
    </citation>
    <scope>NUCLEOTIDE SEQUENCE [LARGE SCALE GENOMIC DNA]</scope>
    <source>
        <strain evidence="2 3">TM51</strain>
    </source>
</reference>
<protein>
    <recommendedName>
        <fullName evidence="1">Knr4/Smi1-like domain-containing protein</fullName>
    </recommendedName>
</protein>
<keyword evidence="3" id="KW-1185">Reference proteome</keyword>
<dbReference type="Gene3D" id="3.40.1580.10">
    <property type="entry name" value="SMI1/KNR4-like"/>
    <property type="match status" value="1"/>
</dbReference>
<dbReference type="AlphaFoldDB" id="A0A9P2TAY8"/>